<reference evidence="1 2" key="1">
    <citation type="submission" date="2011-01" db="EMBL/GenBank/DDBJ databases">
        <title>Whole genome sequence of Tetragenococcus halophilus NBRC 12172.</title>
        <authorList>
            <person name="Nakazawa H."/>
            <person name="Omata S."/>
            <person name="Koga C."/>
            <person name="Watanabe Y."/>
            <person name="Katano Y."/>
            <person name="Ito N."/>
            <person name="Tsukatani N."/>
            <person name="Ankai A."/>
            <person name="Oguchi A."/>
            <person name="Fukui S."/>
            <person name="Yashiro I."/>
            <person name="Kamata S."/>
            <person name="Hashimoto Y."/>
            <person name="Yamazaki J."/>
            <person name="Taguchi H."/>
            <person name="Tanaka A."/>
            <person name="Koyama T."/>
            <person name="Ichige A."/>
            <person name="Hanya Y."/>
            <person name="Tanikawa S."/>
            <person name="Yamazaki S."/>
            <person name="Fujita N."/>
        </authorList>
    </citation>
    <scope>NUCLEOTIDE SEQUENCE [LARGE SCALE GENOMIC DNA]</scope>
    <source>
        <strain evidence="2">DSM 20338 / JCM 20259 / NCIMB 9735 / NBRC 12172</strain>
    </source>
</reference>
<dbReference type="EMBL" id="AP012046">
    <property type="protein sequence ID" value="BAK93900.1"/>
    <property type="molecule type" value="Genomic_DNA"/>
</dbReference>
<dbReference type="PANTHER" id="PTHR30143">
    <property type="entry name" value="ACID HYDRATASE"/>
    <property type="match status" value="1"/>
</dbReference>
<dbReference type="InterPro" id="IPR050772">
    <property type="entry name" value="Hydratase-Decarb/MhpD_sf"/>
</dbReference>
<dbReference type="Proteomes" id="UP000002663">
    <property type="component" value="Chromosome"/>
</dbReference>
<evidence type="ECO:0000313" key="2">
    <source>
        <dbReference type="Proteomes" id="UP000002663"/>
    </source>
</evidence>
<accession>A0AAN1SFA3</accession>
<dbReference type="InterPro" id="IPR036663">
    <property type="entry name" value="Fumarylacetoacetase_C_sf"/>
</dbReference>
<dbReference type="AlphaFoldDB" id="A0AAN1SFA3"/>
<protein>
    <submittedName>
        <fullName evidence="1">Hydratase</fullName>
    </submittedName>
</protein>
<sequence length="249" mass="27370">MSVVEKLYQAYQTNTPLKLGELGLNDKTEAYQIQDEVLQLKEEAGEKLAGYKISLTNQETQELFASDSPLYGGMTDVTVKNTVSLKEYNSPLLELELVFLVDEPISSDDTAEQVFEKCRVAPGIEVPDGRYEDWFPKASLYEVVADGAVNGAIVIGNPQKLAYSDVVAIKATLTLDDDKFVKEGPSTEVLGHPANAVIWLAKELEKHGKKLKAGQFVSSGTFVLPEPLQQGYYQAEFENVGSVNLEVTD</sequence>
<dbReference type="PANTHER" id="PTHR30143:SF0">
    <property type="entry name" value="2-KETO-4-PENTENOATE HYDRATASE"/>
    <property type="match status" value="1"/>
</dbReference>
<evidence type="ECO:0000313" key="1">
    <source>
        <dbReference type="EMBL" id="BAK93900.1"/>
    </source>
</evidence>
<dbReference type="SUPFAM" id="SSF56529">
    <property type="entry name" value="FAH"/>
    <property type="match status" value="1"/>
</dbReference>
<organism evidence="1 2">
    <name type="scientific">Tetragenococcus halophilus (strain DSM 20338 / JCM 20259 / NCIMB 9735 / NBRC 12172)</name>
    <name type="common">Pediococcus halophilus</name>
    <dbReference type="NCBI Taxonomy" id="945021"/>
    <lineage>
        <taxon>Bacteria</taxon>
        <taxon>Bacillati</taxon>
        <taxon>Bacillota</taxon>
        <taxon>Bacilli</taxon>
        <taxon>Lactobacillales</taxon>
        <taxon>Enterococcaceae</taxon>
        <taxon>Tetragenococcus</taxon>
    </lineage>
</organism>
<name>A0AAN1SFA3_TETHN</name>
<dbReference type="RefSeq" id="WP_014123966.1">
    <property type="nucleotide sequence ID" value="NC_016052.1"/>
</dbReference>
<dbReference type="GO" id="GO:0005737">
    <property type="term" value="C:cytoplasm"/>
    <property type="evidence" value="ECO:0007669"/>
    <property type="project" value="TreeGrafter"/>
</dbReference>
<dbReference type="Gene3D" id="3.90.850.10">
    <property type="entry name" value="Fumarylacetoacetase-like, C-terminal domain"/>
    <property type="match status" value="1"/>
</dbReference>
<dbReference type="GO" id="GO:0008684">
    <property type="term" value="F:2-oxopent-4-enoate hydratase activity"/>
    <property type="evidence" value="ECO:0007669"/>
    <property type="project" value="TreeGrafter"/>
</dbReference>
<gene>
    <name evidence="1" type="ordered locus">TEH_05730</name>
</gene>
<dbReference type="KEGG" id="thl:TEH_05730"/>
<proteinExistence type="predicted"/>